<name>A0A059EZM6_9MICR</name>
<keyword evidence="2" id="KW-1185">Reference proteome</keyword>
<evidence type="ECO:0000313" key="1">
    <source>
        <dbReference type="EMBL" id="KCZ80189.1"/>
    </source>
</evidence>
<feature type="non-terminal residue" evidence="1">
    <location>
        <position position="1"/>
    </location>
</feature>
<dbReference type="Proteomes" id="UP000030655">
    <property type="component" value="Unassembled WGS sequence"/>
</dbReference>
<evidence type="ECO:0000313" key="2">
    <source>
        <dbReference type="Proteomes" id="UP000030655"/>
    </source>
</evidence>
<gene>
    <name evidence="1" type="ORF">H312_02415</name>
</gene>
<proteinExistence type="predicted"/>
<dbReference type="EMBL" id="KK365197">
    <property type="protein sequence ID" value="KCZ80189.1"/>
    <property type="molecule type" value="Genomic_DNA"/>
</dbReference>
<dbReference type="HOGENOM" id="CLU_044348_4_1_1"/>
<dbReference type="VEuPathDB" id="MicrosporidiaDB:H312_02415"/>
<protein>
    <recommendedName>
        <fullName evidence="3">ISXO2-like transposase domain-containing protein</fullName>
    </recommendedName>
</protein>
<organism evidence="1 2">
    <name type="scientific">Anncaliia algerae PRA339</name>
    <dbReference type="NCBI Taxonomy" id="1288291"/>
    <lineage>
        <taxon>Eukaryota</taxon>
        <taxon>Fungi</taxon>
        <taxon>Fungi incertae sedis</taxon>
        <taxon>Microsporidia</taxon>
        <taxon>Tubulinosematoidea</taxon>
        <taxon>Tubulinosematidae</taxon>
        <taxon>Anncaliia</taxon>
    </lineage>
</organism>
<reference evidence="1 2" key="2">
    <citation type="submission" date="2014-03" db="EMBL/GenBank/DDBJ databases">
        <title>The Genome Sequence of Anncaliia algerae insect isolate PRA339.</title>
        <authorList>
            <consortium name="The Broad Institute Genome Sequencing Platform"/>
            <consortium name="The Broad Institute Genome Sequencing Center for Infectious Disease"/>
            <person name="Cuomo C."/>
            <person name="Becnel J."/>
            <person name="Sanscrainte N."/>
            <person name="Walker B."/>
            <person name="Young S.K."/>
            <person name="Zeng Q."/>
            <person name="Gargeya S."/>
            <person name="Fitzgerald M."/>
            <person name="Haas B."/>
            <person name="Abouelleil A."/>
            <person name="Alvarado L."/>
            <person name="Arachchi H.M."/>
            <person name="Berlin A.M."/>
            <person name="Chapman S.B."/>
            <person name="Dewar J."/>
            <person name="Goldberg J."/>
            <person name="Griggs A."/>
            <person name="Gujja S."/>
            <person name="Hansen M."/>
            <person name="Howarth C."/>
            <person name="Imamovic A."/>
            <person name="Larimer J."/>
            <person name="McCowan C."/>
            <person name="Murphy C."/>
            <person name="Neiman D."/>
            <person name="Pearson M."/>
            <person name="Priest M."/>
            <person name="Roberts A."/>
            <person name="Saif S."/>
            <person name="Shea T."/>
            <person name="Sisk P."/>
            <person name="Sykes S."/>
            <person name="Wortman J."/>
            <person name="Nusbaum C."/>
            <person name="Birren B."/>
        </authorList>
    </citation>
    <scope>NUCLEOTIDE SEQUENCE [LARGE SCALE GENOMIC DNA]</scope>
    <source>
        <strain evidence="1 2">PRA339</strain>
    </source>
</reference>
<reference evidence="2" key="1">
    <citation type="submission" date="2013-02" db="EMBL/GenBank/DDBJ databases">
        <authorList>
            <consortium name="The Broad Institute Genome Sequencing Platform"/>
            <person name="Cuomo C."/>
            <person name="Becnel J."/>
            <person name="Sanscrainte N."/>
            <person name="Walker B."/>
            <person name="Young S.K."/>
            <person name="Zeng Q."/>
            <person name="Gargeya S."/>
            <person name="Fitzgerald M."/>
            <person name="Haas B."/>
            <person name="Abouelleil A."/>
            <person name="Alvarado L."/>
            <person name="Arachchi H.M."/>
            <person name="Berlin A.M."/>
            <person name="Chapman S.B."/>
            <person name="Dewar J."/>
            <person name="Goldberg J."/>
            <person name="Griggs A."/>
            <person name="Gujja S."/>
            <person name="Hansen M."/>
            <person name="Howarth C."/>
            <person name="Imamovic A."/>
            <person name="Larimer J."/>
            <person name="McCowan C."/>
            <person name="Murphy C."/>
            <person name="Neiman D."/>
            <person name="Pearson M."/>
            <person name="Priest M."/>
            <person name="Roberts A."/>
            <person name="Saif S."/>
            <person name="Shea T."/>
            <person name="Sisk P."/>
            <person name="Sykes S."/>
            <person name="Wortman J."/>
            <person name="Nusbaum C."/>
            <person name="Birren B."/>
        </authorList>
    </citation>
    <scope>NUCLEOTIDE SEQUENCE [LARGE SCALE GENOMIC DNA]</scope>
    <source>
        <strain evidence="2">PRA339</strain>
    </source>
</reference>
<evidence type="ECO:0008006" key="3">
    <source>
        <dbReference type="Google" id="ProtNLM"/>
    </source>
</evidence>
<dbReference type="AlphaFoldDB" id="A0A059EZM6"/>
<accession>A0A059EZM6</accession>
<dbReference type="OrthoDB" id="6425325at2759"/>
<sequence length="70" mass="7939">VNKIGGIVHVFEVDESKFGKRKYNNVGLNRSPLIVGGVDIYTGEFFWGNIDKNQHALRNIFLELVQLSPH</sequence>